<dbReference type="PANTHER" id="PTHR48020">
    <property type="entry name" value="PROTON MYO-INOSITOL COTRANSPORTER"/>
    <property type="match status" value="1"/>
</dbReference>
<keyword evidence="5 7" id="KW-0472">Membrane</keyword>
<accession>A0A6G1DJE8</accession>
<dbReference type="Proteomes" id="UP000479710">
    <property type="component" value="Unassembled WGS sequence"/>
</dbReference>
<comment type="caution">
    <text evidence="8">The sequence shown here is derived from an EMBL/GenBank/DDBJ whole genome shotgun (WGS) entry which is preliminary data.</text>
</comment>
<dbReference type="InterPro" id="IPR036259">
    <property type="entry name" value="MFS_trans_sf"/>
</dbReference>
<feature type="transmembrane region" description="Helical" evidence="7">
    <location>
        <begin position="184"/>
        <end position="206"/>
    </location>
</feature>
<dbReference type="InterPro" id="IPR005828">
    <property type="entry name" value="MFS_sugar_transport-like"/>
</dbReference>
<sequence length="230" mass="24615">MATSRPPPHTLNASTTACSSVSPPTSARRSCQVTGSRPTQVPRRPHWTREEHHARAGQRQGHQQRVSGSEGVTWKEVATKAGVRRVLAIVLTLQSFQLASVMDLVVVLYGPRVLAAAGVTSDTLLLGLNVVFDVTKDSSILIAMTLTDRVGRRPLLPASTGGMTASPLVLGSVFTTFGGARDDAAVAAVAFVCTFSVGIEPLAWVYSSEILLLRLRWQGTGRGCTVQRRE</sequence>
<dbReference type="GO" id="GO:0016020">
    <property type="term" value="C:membrane"/>
    <property type="evidence" value="ECO:0007669"/>
    <property type="project" value="UniProtKB-SubCell"/>
</dbReference>
<feature type="transmembrane region" description="Helical" evidence="7">
    <location>
        <begin position="155"/>
        <end position="178"/>
    </location>
</feature>
<evidence type="ECO:0000256" key="7">
    <source>
        <dbReference type="SAM" id="Phobius"/>
    </source>
</evidence>
<proteinExistence type="predicted"/>
<dbReference type="EMBL" id="SPHZ02000006">
    <property type="protein sequence ID" value="KAF0911853.1"/>
    <property type="molecule type" value="Genomic_DNA"/>
</dbReference>
<keyword evidence="3 7" id="KW-0812">Transmembrane</keyword>
<reference evidence="8 9" key="1">
    <citation type="submission" date="2019-11" db="EMBL/GenBank/DDBJ databases">
        <title>Whole genome sequence of Oryza granulata.</title>
        <authorList>
            <person name="Li W."/>
        </authorList>
    </citation>
    <scope>NUCLEOTIDE SEQUENCE [LARGE SCALE GENOMIC DNA]</scope>
    <source>
        <strain evidence="9">cv. Menghai</strain>
        <tissue evidence="8">Leaf</tissue>
    </source>
</reference>
<keyword evidence="2" id="KW-0813">Transport</keyword>
<feature type="region of interest" description="Disordered" evidence="6">
    <location>
        <begin position="1"/>
        <end position="71"/>
    </location>
</feature>
<evidence type="ECO:0000313" key="8">
    <source>
        <dbReference type="EMBL" id="KAF0911853.1"/>
    </source>
</evidence>
<evidence type="ECO:0000256" key="2">
    <source>
        <dbReference type="ARBA" id="ARBA00022448"/>
    </source>
</evidence>
<dbReference type="PROSITE" id="PS51257">
    <property type="entry name" value="PROKAR_LIPOPROTEIN"/>
    <property type="match status" value="1"/>
</dbReference>
<organism evidence="8 9">
    <name type="scientific">Oryza meyeriana var. granulata</name>
    <dbReference type="NCBI Taxonomy" id="110450"/>
    <lineage>
        <taxon>Eukaryota</taxon>
        <taxon>Viridiplantae</taxon>
        <taxon>Streptophyta</taxon>
        <taxon>Embryophyta</taxon>
        <taxon>Tracheophyta</taxon>
        <taxon>Spermatophyta</taxon>
        <taxon>Magnoliopsida</taxon>
        <taxon>Liliopsida</taxon>
        <taxon>Poales</taxon>
        <taxon>Poaceae</taxon>
        <taxon>BOP clade</taxon>
        <taxon>Oryzoideae</taxon>
        <taxon>Oryzeae</taxon>
        <taxon>Oryzinae</taxon>
        <taxon>Oryza</taxon>
        <taxon>Oryza meyeriana</taxon>
    </lineage>
</organism>
<dbReference type="OrthoDB" id="4142200at2759"/>
<dbReference type="PANTHER" id="PTHR48020:SF49">
    <property type="entry name" value="SUGAR TRANSPORTER"/>
    <property type="match status" value="1"/>
</dbReference>
<keyword evidence="4 7" id="KW-1133">Transmembrane helix</keyword>
<name>A0A6G1DJE8_9ORYZ</name>
<feature type="transmembrane region" description="Helical" evidence="7">
    <location>
        <begin position="86"/>
        <end position="109"/>
    </location>
</feature>
<keyword evidence="9" id="KW-1185">Reference proteome</keyword>
<evidence type="ECO:0000256" key="4">
    <source>
        <dbReference type="ARBA" id="ARBA00022989"/>
    </source>
</evidence>
<evidence type="ECO:0008006" key="10">
    <source>
        <dbReference type="Google" id="ProtNLM"/>
    </source>
</evidence>
<dbReference type="InterPro" id="IPR050814">
    <property type="entry name" value="Myo-inositol_Transporter"/>
</dbReference>
<evidence type="ECO:0000256" key="3">
    <source>
        <dbReference type="ARBA" id="ARBA00022692"/>
    </source>
</evidence>
<dbReference type="GO" id="GO:0022857">
    <property type="term" value="F:transmembrane transporter activity"/>
    <property type="evidence" value="ECO:0007669"/>
    <property type="project" value="InterPro"/>
</dbReference>
<protein>
    <recommendedName>
        <fullName evidence="10">Major facilitator superfamily (MFS) profile domain-containing protein</fullName>
    </recommendedName>
</protein>
<feature type="transmembrane region" description="Helical" evidence="7">
    <location>
        <begin position="115"/>
        <end position="134"/>
    </location>
</feature>
<evidence type="ECO:0000256" key="6">
    <source>
        <dbReference type="SAM" id="MobiDB-lite"/>
    </source>
</evidence>
<gene>
    <name evidence="8" type="ORF">E2562_012336</name>
</gene>
<evidence type="ECO:0000256" key="1">
    <source>
        <dbReference type="ARBA" id="ARBA00004370"/>
    </source>
</evidence>
<dbReference type="Gene3D" id="1.20.1250.20">
    <property type="entry name" value="MFS general substrate transporter like domains"/>
    <property type="match status" value="1"/>
</dbReference>
<dbReference type="AlphaFoldDB" id="A0A6G1DJE8"/>
<evidence type="ECO:0000313" key="9">
    <source>
        <dbReference type="Proteomes" id="UP000479710"/>
    </source>
</evidence>
<evidence type="ECO:0000256" key="5">
    <source>
        <dbReference type="ARBA" id="ARBA00023136"/>
    </source>
</evidence>
<feature type="compositionally biased region" description="Polar residues" evidence="6">
    <location>
        <begin position="11"/>
        <end position="39"/>
    </location>
</feature>
<dbReference type="SUPFAM" id="SSF103473">
    <property type="entry name" value="MFS general substrate transporter"/>
    <property type="match status" value="1"/>
</dbReference>
<comment type="subcellular location">
    <subcellularLocation>
        <location evidence="1">Membrane</location>
    </subcellularLocation>
</comment>
<dbReference type="Pfam" id="PF00083">
    <property type="entry name" value="Sugar_tr"/>
    <property type="match status" value="1"/>
</dbReference>